<keyword evidence="3 6" id="KW-0812">Transmembrane</keyword>
<dbReference type="InterPro" id="IPR013604">
    <property type="entry name" value="7TM_chemorcpt"/>
</dbReference>
<proteinExistence type="predicted"/>
<organism evidence="7 8">
    <name type="scientific">Diabrotica balteata</name>
    <name type="common">Banded cucumber beetle</name>
    <dbReference type="NCBI Taxonomy" id="107213"/>
    <lineage>
        <taxon>Eukaryota</taxon>
        <taxon>Metazoa</taxon>
        <taxon>Ecdysozoa</taxon>
        <taxon>Arthropoda</taxon>
        <taxon>Hexapoda</taxon>
        <taxon>Insecta</taxon>
        <taxon>Pterygota</taxon>
        <taxon>Neoptera</taxon>
        <taxon>Endopterygota</taxon>
        <taxon>Coleoptera</taxon>
        <taxon>Polyphaga</taxon>
        <taxon>Cucujiformia</taxon>
        <taxon>Chrysomeloidea</taxon>
        <taxon>Chrysomelidae</taxon>
        <taxon>Galerucinae</taxon>
        <taxon>Diabroticina</taxon>
        <taxon>Diabroticites</taxon>
        <taxon>Diabrotica</taxon>
    </lineage>
</organism>
<comment type="subcellular location">
    <subcellularLocation>
        <location evidence="1">Cell membrane</location>
        <topology evidence="1">Multi-pass membrane protein</topology>
    </subcellularLocation>
</comment>
<sequence>MNSYKNYECYKKAFGIKIPPNKDYVLLDKMCKYLPVLGIVPSKSKKPNFFEVVVIAGLSIFFIATTVSQVTITIRIIYNYIKSKNEFHTCKFPLNKDMCISGNLVPEFDSTELEVVLILISSACESTERTGKEVIDICYELSLKEQDPRNKENLFDLAFYTKQWRPRFSAAGFFNCNQRCFNFFFSTFIDYLVIILQFDLSLNNG</sequence>
<evidence type="ECO:0000256" key="2">
    <source>
        <dbReference type="ARBA" id="ARBA00022475"/>
    </source>
</evidence>
<evidence type="ECO:0000256" key="5">
    <source>
        <dbReference type="ARBA" id="ARBA00023136"/>
    </source>
</evidence>
<evidence type="ECO:0000313" key="8">
    <source>
        <dbReference type="Proteomes" id="UP001153709"/>
    </source>
</evidence>
<evidence type="ECO:0000256" key="4">
    <source>
        <dbReference type="ARBA" id="ARBA00022989"/>
    </source>
</evidence>
<dbReference type="OrthoDB" id="5795306at2759"/>
<keyword evidence="5 6" id="KW-0472">Membrane</keyword>
<feature type="transmembrane region" description="Helical" evidence="6">
    <location>
        <begin position="52"/>
        <end position="78"/>
    </location>
</feature>
<dbReference type="AlphaFoldDB" id="A0A9N9XL81"/>
<reference evidence="7" key="1">
    <citation type="submission" date="2022-01" db="EMBL/GenBank/DDBJ databases">
        <authorList>
            <person name="King R."/>
        </authorList>
    </citation>
    <scope>NUCLEOTIDE SEQUENCE</scope>
</reference>
<dbReference type="Proteomes" id="UP001153709">
    <property type="component" value="Chromosome 9"/>
</dbReference>
<accession>A0A9N9XL81</accession>
<name>A0A9N9XL81_DIABA</name>
<dbReference type="Pfam" id="PF08395">
    <property type="entry name" value="7tm_7"/>
    <property type="match status" value="1"/>
</dbReference>
<dbReference type="EMBL" id="OU898284">
    <property type="protein sequence ID" value="CAG9841060.1"/>
    <property type="molecule type" value="Genomic_DNA"/>
</dbReference>
<evidence type="ECO:0000313" key="7">
    <source>
        <dbReference type="EMBL" id="CAG9841060.1"/>
    </source>
</evidence>
<protein>
    <submittedName>
        <fullName evidence="7">Uncharacterized protein</fullName>
    </submittedName>
</protein>
<keyword evidence="8" id="KW-1185">Reference proteome</keyword>
<evidence type="ECO:0000256" key="6">
    <source>
        <dbReference type="SAM" id="Phobius"/>
    </source>
</evidence>
<keyword evidence="4 6" id="KW-1133">Transmembrane helix</keyword>
<evidence type="ECO:0000256" key="3">
    <source>
        <dbReference type="ARBA" id="ARBA00022692"/>
    </source>
</evidence>
<evidence type="ECO:0000256" key="1">
    <source>
        <dbReference type="ARBA" id="ARBA00004651"/>
    </source>
</evidence>
<dbReference type="GO" id="GO:0005886">
    <property type="term" value="C:plasma membrane"/>
    <property type="evidence" value="ECO:0007669"/>
    <property type="project" value="UniProtKB-SubCell"/>
</dbReference>
<dbReference type="GO" id="GO:0050909">
    <property type="term" value="P:sensory perception of taste"/>
    <property type="evidence" value="ECO:0007669"/>
    <property type="project" value="InterPro"/>
</dbReference>
<gene>
    <name evidence="7" type="ORF">DIABBA_LOCUS13655</name>
</gene>
<keyword evidence="2" id="KW-1003">Cell membrane</keyword>